<proteinExistence type="predicted"/>
<accession>A0A7J6TGP5</accession>
<comment type="caution">
    <text evidence="1">The sequence shown here is derived from an EMBL/GenBank/DDBJ whole genome shotgun (WGS) entry which is preliminary data.</text>
</comment>
<dbReference type="Proteomes" id="UP000574390">
    <property type="component" value="Unassembled WGS sequence"/>
</dbReference>
<protein>
    <submittedName>
        <fullName evidence="1">Uncharacterized protein</fullName>
    </submittedName>
</protein>
<dbReference type="EMBL" id="JABANM010007406">
    <property type="protein sequence ID" value="KAF4744313.1"/>
    <property type="molecule type" value="Genomic_DNA"/>
</dbReference>
<feature type="non-terminal residue" evidence="1">
    <location>
        <position position="1"/>
    </location>
</feature>
<sequence length="126" mass="13608">AYAGSDAILPLIASEPERNLASTTVFQGVAEAAEDPNESGLKVSRRLIEFDRFVANDSLGKLVEEAPLITADWGGIDCTLYGVLFRGVLVHVPMCATLSGVHSVKLFGSVIDKRRGKSFMFRLVPL</sequence>
<dbReference type="AlphaFoldDB" id="A0A7J6TGP5"/>
<evidence type="ECO:0000313" key="1">
    <source>
        <dbReference type="EMBL" id="KAF4744313.1"/>
    </source>
</evidence>
<organism evidence="1 2">
    <name type="scientific">Perkinsus olseni</name>
    <name type="common">Perkinsus atlanticus</name>
    <dbReference type="NCBI Taxonomy" id="32597"/>
    <lineage>
        <taxon>Eukaryota</taxon>
        <taxon>Sar</taxon>
        <taxon>Alveolata</taxon>
        <taxon>Perkinsozoa</taxon>
        <taxon>Perkinsea</taxon>
        <taxon>Perkinsida</taxon>
        <taxon>Perkinsidae</taxon>
        <taxon>Perkinsus</taxon>
    </lineage>
</organism>
<reference evidence="1 2" key="1">
    <citation type="submission" date="2020-04" db="EMBL/GenBank/DDBJ databases">
        <title>Perkinsus olseni comparative genomics.</title>
        <authorList>
            <person name="Bogema D.R."/>
        </authorList>
    </citation>
    <scope>NUCLEOTIDE SEQUENCE [LARGE SCALE GENOMIC DNA]</scope>
    <source>
        <strain evidence="1">ATCC PRA-205</strain>
    </source>
</reference>
<evidence type="ECO:0000313" key="2">
    <source>
        <dbReference type="Proteomes" id="UP000574390"/>
    </source>
</evidence>
<gene>
    <name evidence="1" type="ORF">FOZ62_001795</name>
</gene>
<name>A0A7J6TGP5_PEROL</name>
<feature type="non-terminal residue" evidence="1">
    <location>
        <position position="126"/>
    </location>
</feature>